<keyword evidence="3" id="KW-1133">Transmembrane helix</keyword>
<evidence type="ECO:0000256" key="1">
    <source>
        <dbReference type="SAM" id="Coils"/>
    </source>
</evidence>
<sequence length="402" mass="41481">MSPDLTRSLHDAVDTGPDDSPFDVATLTGRIRRRRTVRAGVRGGVAVGAVGAVAFGAVYVGGRQPLSVLPEARADAAPGTCGSDIGLLPMADPGRVGLLPSTDGSWYQEDPSVVPQQGSHLGTLLGRAMNPVLVRELSPRARDAAVADLVRSATETLAAAEERRAAVMEDPPDAVPLTAGQVDALDRGVEVARQQLEAAESSERISGTGDELDSQILITHDGTVVASDADPSPDPRYSWMSSPDRSVVSGLTSTELITCATDGDPGGVPLPAGEYSVYVSYAEADDRAVAGPWSLTLLDMPPAPTGLPEGFPVEDVPLVGGRLVSVSPMRGASGEGWSVVIAVDGDDAAKEAVRLLGDDWSTYPALAPPPGITFSVAGWEVGVAASTSEDGEQTVAYSILPN</sequence>
<feature type="region of interest" description="Disordered" evidence="2">
    <location>
        <begin position="1"/>
        <end position="21"/>
    </location>
</feature>
<protein>
    <submittedName>
        <fullName evidence="4">Uncharacterized protein</fullName>
    </submittedName>
</protein>
<evidence type="ECO:0000313" key="5">
    <source>
        <dbReference type="Proteomes" id="UP001239626"/>
    </source>
</evidence>
<evidence type="ECO:0000256" key="3">
    <source>
        <dbReference type="SAM" id="Phobius"/>
    </source>
</evidence>
<accession>A0ABU0EJ07</accession>
<gene>
    <name evidence="4" type="ORF">J2X26_003512</name>
</gene>
<feature type="coiled-coil region" evidence="1">
    <location>
        <begin position="150"/>
        <end position="202"/>
    </location>
</feature>
<keyword evidence="1" id="KW-0175">Coiled coil</keyword>
<reference evidence="4 5" key="1">
    <citation type="submission" date="2023-07" db="EMBL/GenBank/DDBJ databases">
        <title>Sorghum-associated microbial communities from plants grown in Nebraska, USA.</title>
        <authorList>
            <person name="Schachtman D."/>
        </authorList>
    </citation>
    <scope>NUCLEOTIDE SEQUENCE [LARGE SCALE GENOMIC DNA]</scope>
    <source>
        <strain evidence="4 5">BE332</strain>
    </source>
</reference>
<comment type="caution">
    <text evidence="4">The sequence shown here is derived from an EMBL/GenBank/DDBJ whole genome shotgun (WGS) entry which is preliminary data.</text>
</comment>
<dbReference type="Proteomes" id="UP001239626">
    <property type="component" value="Unassembled WGS sequence"/>
</dbReference>
<feature type="transmembrane region" description="Helical" evidence="3">
    <location>
        <begin position="39"/>
        <end position="60"/>
    </location>
</feature>
<proteinExistence type="predicted"/>
<dbReference type="EMBL" id="JAUSVB010000005">
    <property type="protein sequence ID" value="MDQ0375182.1"/>
    <property type="molecule type" value="Genomic_DNA"/>
</dbReference>
<name>A0ABU0EJ07_9CELL</name>
<dbReference type="RefSeq" id="WP_307493990.1">
    <property type="nucleotide sequence ID" value="NZ_JAUSVB010000005.1"/>
</dbReference>
<keyword evidence="3" id="KW-0472">Membrane</keyword>
<keyword evidence="5" id="KW-1185">Reference proteome</keyword>
<keyword evidence="3" id="KW-0812">Transmembrane</keyword>
<evidence type="ECO:0000256" key="2">
    <source>
        <dbReference type="SAM" id="MobiDB-lite"/>
    </source>
</evidence>
<organism evidence="4 5">
    <name type="scientific">Cellulomonas humilata</name>
    <dbReference type="NCBI Taxonomy" id="144055"/>
    <lineage>
        <taxon>Bacteria</taxon>
        <taxon>Bacillati</taxon>
        <taxon>Actinomycetota</taxon>
        <taxon>Actinomycetes</taxon>
        <taxon>Micrococcales</taxon>
        <taxon>Cellulomonadaceae</taxon>
        <taxon>Cellulomonas</taxon>
    </lineage>
</organism>
<evidence type="ECO:0000313" key="4">
    <source>
        <dbReference type="EMBL" id="MDQ0375182.1"/>
    </source>
</evidence>